<dbReference type="PANTHER" id="PTHR34686:SF5">
    <property type="entry name" value="OS05G0451300 PROTEIN"/>
    <property type="match status" value="1"/>
</dbReference>
<name>A0AAV1RCZ6_9ROSI</name>
<evidence type="ECO:0000313" key="2">
    <source>
        <dbReference type="EMBL" id="CAK7331346.1"/>
    </source>
</evidence>
<dbReference type="PANTHER" id="PTHR34686">
    <property type="entry name" value="MATERNAL EFFECT EMBRYO ARREST PROTEIN"/>
    <property type="match status" value="1"/>
</dbReference>
<protein>
    <submittedName>
        <fullName evidence="2">Uncharacterized protein</fullName>
    </submittedName>
</protein>
<feature type="compositionally biased region" description="Polar residues" evidence="1">
    <location>
        <begin position="44"/>
        <end position="58"/>
    </location>
</feature>
<keyword evidence="3" id="KW-1185">Reference proteome</keyword>
<feature type="compositionally biased region" description="Basic and acidic residues" evidence="1">
    <location>
        <begin position="1"/>
        <end position="26"/>
    </location>
</feature>
<accession>A0AAV1RCZ6</accession>
<feature type="region of interest" description="Disordered" evidence="1">
    <location>
        <begin position="1"/>
        <end position="58"/>
    </location>
</feature>
<dbReference type="EMBL" id="CAWUPB010000913">
    <property type="protein sequence ID" value="CAK7331346.1"/>
    <property type="molecule type" value="Genomic_DNA"/>
</dbReference>
<dbReference type="Proteomes" id="UP001314170">
    <property type="component" value="Unassembled WGS sequence"/>
</dbReference>
<gene>
    <name evidence="2" type="ORF">DCAF_LOCUS8420</name>
</gene>
<proteinExistence type="predicted"/>
<organism evidence="2 3">
    <name type="scientific">Dovyalis caffra</name>
    <dbReference type="NCBI Taxonomy" id="77055"/>
    <lineage>
        <taxon>Eukaryota</taxon>
        <taxon>Viridiplantae</taxon>
        <taxon>Streptophyta</taxon>
        <taxon>Embryophyta</taxon>
        <taxon>Tracheophyta</taxon>
        <taxon>Spermatophyta</taxon>
        <taxon>Magnoliopsida</taxon>
        <taxon>eudicotyledons</taxon>
        <taxon>Gunneridae</taxon>
        <taxon>Pentapetalae</taxon>
        <taxon>rosids</taxon>
        <taxon>fabids</taxon>
        <taxon>Malpighiales</taxon>
        <taxon>Salicaceae</taxon>
        <taxon>Flacourtieae</taxon>
        <taxon>Dovyalis</taxon>
    </lineage>
</organism>
<comment type="caution">
    <text evidence="2">The sequence shown here is derived from an EMBL/GenBank/DDBJ whole genome shotgun (WGS) entry which is preliminary data.</text>
</comment>
<reference evidence="2 3" key="1">
    <citation type="submission" date="2024-01" db="EMBL/GenBank/DDBJ databases">
        <authorList>
            <person name="Waweru B."/>
        </authorList>
    </citation>
    <scope>NUCLEOTIDE SEQUENCE [LARGE SCALE GENOMIC DNA]</scope>
</reference>
<sequence length="124" mass="14331">MDGYKRPSRSDTHLSAEEEAKLEEQTRGYFEGIAPKRHSKPQRSEYSPQYVDTVSTNDDQNFIPEQVEFQRLVNDPRKIIYNGSGKATEEFVETEYYQDLACVDKQHHTVQVTSASDKPNRSDN</sequence>
<evidence type="ECO:0000313" key="3">
    <source>
        <dbReference type="Proteomes" id="UP001314170"/>
    </source>
</evidence>
<evidence type="ECO:0000256" key="1">
    <source>
        <dbReference type="SAM" id="MobiDB-lite"/>
    </source>
</evidence>
<dbReference type="AlphaFoldDB" id="A0AAV1RCZ6"/>